<dbReference type="Proteomes" id="UP001151760">
    <property type="component" value="Unassembled WGS sequence"/>
</dbReference>
<keyword evidence="3" id="KW-1185">Reference proteome</keyword>
<feature type="compositionally biased region" description="Acidic residues" evidence="1">
    <location>
        <begin position="181"/>
        <end position="190"/>
    </location>
</feature>
<protein>
    <submittedName>
        <fullName evidence="2">Uncharacterized protein</fullName>
    </submittedName>
</protein>
<organism evidence="2 3">
    <name type="scientific">Tanacetum coccineum</name>
    <dbReference type="NCBI Taxonomy" id="301880"/>
    <lineage>
        <taxon>Eukaryota</taxon>
        <taxon>Viridiplantae</taxon>
        <taxon>Streptophyta</taxon>
        <taxon>Embryophyta</taxon>
        <taxon>Tracheophyta</taxon>
        <taxon>Spermatophyta</taxon>
        <taxon>Magnoliopsida</taxon>
        <taxon>eudicotyledons</taxon>
        <taxon>Gunneridae</taxon>
        <taxon>Pentapetalae</taxon>
        <taxon>asterids</taxon>
        <taxon>campanulids</taxon>
        <taxon>Asterales</taxon>
        <taxon>Asteraceae</taxon>
        <taxon>Asteroideae</taxon>
        <taxon>Anthemideae</taxon>
        <taxon>Anthemidinae</taxon>
        <taxon>Tanacetum</taxon>
    </lineage>
</organism>
<sequence>MSSASSTVTYTSVDTDSEPGRAFWPADEELSDGGSPRVIVYGYDGLPIQPVAPPSPDYIPGPEDPQAHDPDYVPEPIYPEYIPLEDEHVFPAEEQPLPLVGSPTALSPGYVSDSDLEEDPEEDSEEEHADYPADGGDDDDDDDNDTDDEDEEPFEEEEEEEHLAPADPFDVPAVDPVPSAEDTEELEADEPVPTPPSPPTYRTTARISIRPKAPILLPPEEEVERLLAIPTPPLPPLISLSPPTAEERLARCLAAPALPSSPLPRLPHPYGSPNHVRAPSGFRAAMGRLRASLPLPPPVPTTLPLPLPPLPPLPSSPLPPLPDSLFIPPVDHREDIPEAKLPPCKRLCLTTLASRYEVGESSTAVPRPTGGRRVDYGFVGPLDAEARRQRAEAVGYGIKDTWVDPRETAEEVAPVTLEGVNTRTQIHQTVEALVDDRQYHYETARILDQEALVSREAWAHSMGFSSAVHHELQRYRTHVWTQDHRMDVQDSLIAALTAQVSSLQGHLVTTLGEIRALQAREQARADVPEGTGSSS</sequence>
<comment type="caution">
    <text evidence="2">The sequence shown here is derived from an EMBL/GenBank/DDBJ whole genome shotgun (WGS) entry which is preliminary data.</text>
</comment>
<evidence type="ECO:0000256" key="1">
    <source>
        <dbReference type="SAM" id="MobiDB-lite"/>
    </source>
</evidence>
<evidence type="ECO:0000313" key="2">
    <source>
        <dbReference type="EMBL" id="GJS96969.1"/>
    </source>
</evidence>
<feature type="compositionally biased region" description="Low complexity" evidence="1">
    <location>
        <begin position="165"/>
        <end position="178"/>
    </location>
</feature>
<feature type="compositionally biased region" description="Pro residues" evidence="1">
    <location>
        <begin position="50"/>
        <end position="63"/>
    </location>
</feature>
<reference evidence="2" key="2">
    <citation type="submission" date="2022-01" db="EMBL/GenBank/DDBJ databases">
        <authorList>
            <person name="Yamashiro T."/>
            <person name="Shiraishi A."/>
            <person name="Satake H."/>
            <person name="Nakayama K."/>
        </authorList>
    </citation>
    <scope>NUCLEOTIDE SEQUENCE</scope>
</reference>
<feature type="region of interest" description="Disordered" evidence="1">
    <location>
        <begin position="1"/>
        <end position="36"/>
    </location>
</feature>
<feature type="region of interest" description="Disordered" evidence="1">
    <location>
        <begin position="48"/>
        <end position="206"/>
    </location>
</feature>
<name>A0ABQ5A2Z1_9ASTR</name>
<proteinExistence type="predicted"/>
<feature type="compositionally biased region" description="Acidic residues" evidence="1">
    <location>
        <begin position="114"/>
        <end position="128"/>
    </location>
</feature>
<feature type="compositionally biased region" description="Low complexity" evidence="1">
    <location>
        <begin position="1"/>
        <end position="14"/>
    </location>
</feature>
<accession>A0ABQ5A2Z1</accession>
<dbReference type="EMBL" id="BQNB010011926">
    <property type="protein sequence ID" value="GJS96969.1"/>
    <property type="molecule type" value="Genomic_DNA"/>
</dbReference>
<evidence type="ECO:0000313" key="3">
    <source>
        <dbReference type="Proteomes" id="UP001151760"/>
    </source>
</evidence>
<feature type="compositionally biased region" description="Acidic residues" evidence="1">
    <location>
        <begin position="135"/>
        <end position="161"/>
    </location>
</feature>
<reference evidence="2" key="1">
    <citation type="journal article" date="2022" name="Int. J. Mol. Sci.">
        <title>Draft Genome of Tanacetum Coccineum: Genomic Comparison of Closely Related Tanacetum-Family Plants.</title>
        <authorList>
            <person name="Yamashiro T."/>
            <person name="Shiraishi A."/>
            <person name="Nakayama K."/>
            <person name="Satake H."/>
        </authorList>
    </citation>
    <scope>NUCLEOTIDE SEQUENCE</scope>
</reference>
<gene>
    <name evidence="2" type="ORF">Tco_0803937</name>
</gene>